<evidence type="ECO:0008006" key="3">
    <source>
        <dbReference type="Google" id="ProtNLM"/>
    </source>
</evidence>
<dbReference type="PANTHER" id="PTHR38926">
    <property type="entry name" value="F-BOX DOMAIN CONTAINING PROTEIN, EXPRESSED"/>
    <property type="match status" value="1"/>
</dbReference>
<organism evidence="1 2">
    <name type="scientific">Aspergillus tanneri</name>
    <dbReference type="NCBI Taxonomy" id="1220188"/>
    <lineage>
        <taxon>Eukaryota</taxon>
        <taxon>Fungi</taxon>
        <taxon>Dikarya</taxon>
        <taxon>Ascomycota</taxon>
        <taxon>Pezizomycotina</taxon>
        <taxon>Eurotiomycetes</taxon>
        <taxon>Eurotiomycetidae</taxon>
        <taxon>Eurotiales</taxon>
        <taxon>Aspergillaceae</taxon>
        <taxon>Aspergillus</taxon>
        <taxon>Aspergillus subgen. Circumdati</taxon>
    </lineage>
</organism>
<gene>
    <name evidence="1" type="ORF">EYZ11_003533</name>
</gene>
<evidence type="ECO:0000313" key="2">
    <source>
        <dbReference type="Proteomes" id="UP000308092"/>
    </source>
</evidence>
<sequence length="453" mass="50893">MMFALAGDVLYMILDILGDEKDYNSLYQCAISSRCFTEHALTSLYNYIRYLDLDDMYDLLRDPGFTGKIREISPDNEWLMTRLGGAIVEKATSIRGMSCNIPSSVLADWLERLPLLQTLSVWSGSSLVDHAGDKIRRHCSNFKQLTIYGCPNTLEYFEVFSYSHLGPRSIEALGSHLNSLRELKLTSLSIEAIAKLPSLTAPPVLEVLVLTDSIPAPRTEEFYSTVTRVADWIRSCKALRRLSLRRFVDDSNLLSQVLTHEGPHLSSLSLEAHTMAGSGAFYEALASQQTLRNLYLRGEASEFPVDNEALVQGIIRLNNLHELELKDISDCFTINHITVLTPFLPHLERLWISGDFFNDDIWNAFLCLPNLQSLVIHALSEFTSRGILDFISRLGPGNRGFSLSILNATTDANITEEAQNLIRENLRNSLDGSFDFGLAQEEYSDMDSAEMSE</sequence>
<dbReference type="Gene3D" id="3.80.10.10">
    <property type="entry name" value="Ribonuclease Inhibitor"/>
    <property type="match status" value="2"/>
</dbReference>
<dbReference type="STRING" id="1220188.A0A4S3JQ55"/>
<protein>
    <recommendedName>
        <fullName evidence="3">F-box domain-containing protein</fullName>
    </recommendedName>
</protein>
<accession>A0A4S3JQ55</accession>
<dbReference type="VEuPathDB" id="FungiDB:EYZ11_003533"/>
<keyword evidence="2" id="KW-1185">Reference proteome</keyword>
<proteinExistence type="predicted"/>
<dbReference type="InterPro" id="IPR032675">
    <property type="entry name" value="LRR_dom_sf"/>
</dbReference>
<dbReference type="AlphaFoldDB" id="A0A4S3JQ55"/>
<dbReference type="Proteomes" id="UP000308092">
    <property type="component" value="Unassembled WGS sequence"/>
</dbReference>
<dbReference type="SUPFAM" id="SSF52047">
    <property type="entry name" value="RNI-like"/>
    <property type="match status" value="1"/>
</dbReference>
<evidence type="ECO:0000313" key="1">
    <source>
        <dbReference type="EMBL" id="THC96977.1"/>
    </source>
</evidence>
<reference evidence="1 2" key="1">
    <citation type="submission" date="2019-03" db="EMBL/GenBank/DDBJ databases">
        <title>The genome sequence of a newly discovered highly antifungal drug resistant Aspergillus species, Aspergillus tanneri NIH 1004.</title>
        <authorList>
            <person name="Mounaud S."/>
            <person name="Singh I."/>
            <person name="Joardar V."/>
            <person name="Pakala S."/>
            <person name="Pakala S."/>
            <person name="Venepally P."/>
            <person name="Hoover J."/>
            <person name="Nierman W."/>
            <person name="Chung J."/>
            <person name="Losada L."/>
        </authorList>
    </citation>
    <scope>NUCLEOTIDE SEQUENCE [LARGE SCALE GENOMIC DNA]</scope>
    <source>
        <strain evidence="1 2">NIH1004</strain>
    </source>
</reference>
<dbReference type="PANTHER" id="PTHR38926:SF72">
    <property type="entry name" value="IM:7136021-RELATED"/>
    <property type="match status" value="1"/>
</dbReference>
<comment type="caution">
    <text evidence="1">The sequence shown here is derived from an EMBL/GenBank/DDBJ whole genome shotgun (WGS) entry which is preliminary data.</text>
</comment>
<dbReference type="EMBL" id="SOSA01000091">
    <property type="protein sequence ID" value="THC96977.1"/>
    <property type="molecule type" value="Genomic_DNA"/>
</dbReference>
<name>A0A4S3JQ55_9EURO</name>